<protein>
    <submittedName>
        <fullName evidence="1">Uncharacterized protein</fullName>
    </submittedName>
</protein>
<accession>A0ABD3U9Z7</accession>
<gene>
    <name evidence="1" type="ORF">ACJIZ3_002371</name>
</gene>
<proteinExistence type="predicted"/>
<sequence>MERSIRDGVTSPIMVYKVTSPSNFFTLFTSSGAPGAGYLSFEKISELFLEQR</sequence>
<dbReference type="AlphaFoldDB" id="A0ABD3U9Z7"/>
<dbReference type="EMBL" id="JBJXBP010000002">
    <property type="protein sequence ID" value="KAL3844968.1"/>
    <property type="molecule type" value="Genomic_DNA"/>
</dbReference>
<name>A0ABD3U9Z7_9LAMI</name>
<evidence type="ECO:0000313" key="1">
    <source>
        <dbReference type="EMBL" id="KAL3844968.1"/>
    </source>
</evidence>
<reference evidence="1 2" key="1">
    <citation type="submission" date="2024-12" db="EMBL/GenBank/DDBJ databases">
        <title>The unique morphological basis and parallel evolutionary history of personate flowers in Penstemon.</title>
        <authorList>
            <person name="Depatie T.H."/>
            <person name="Wessinger C.A."/>
        </authorList>
    </citation>
    <scope>NUCLEOTIDE SEQUENCE [LARGE SCALE GENOMIC DNA]</scope>
    <source>
        <strain evidence="1">WTNN_2</strain>
        <tissue evidence="1">Leaf</tissue>
    </source>
</reference>
<organism evidence="1 2">
    <name type="scientific">Penstemon smallii</name>
    <dbReference type="NCBI Taxonomy" id="265156"/>
    <lineage>
        <taxon>Eukaryota</taxon>
        <taxon>Viridiplantae</taxon>
        <taxon>Streptophyta</taxon>
        <taxon>Embryophyta</taxon>
        <taxon>Tracheophyta</taxon>
        <taxon>Spermatophyta</taxon>
        <taxon>Magnoliopsida</taxon>
        <taxon>eudicotyledons</taxon>
        <taxon>Gunneridae</taxon>
        <taxon>Pentapetalae</taxon>
        <taxon>asterids</taxon>
        <taxon>lamiids</taxon>
        <taxon>Lamiales</taxon>
        <taxon>Plantaginaceae</taxon>
        <taxon>Cheloneae</taxon>
        <taxon>Penstemon</taxon>
    </lineage>
</organism>
<keyword evidence="2" id="KW-1185">Reference proteome</keyword>
<comment type="caution">
    <text evidence="1">The sequence shown here is derived from an EMBL/GenBank/DDBJ whole genome shotgun (WGS) entry which is preliminary data.</text>
</comment>
<dbReference type="Proteomes" id="UP001634393">
    <property type="component" value="Unassembled WGS sequence"/>
</dbReference>
<evidence type="ECO:0000313" key="2">
    <source>
        <dbReference type="Proteomes" id="UP001634393"/>
    </source>
</evidence>